<sequence>MSNLQLLREFLNKRLTAAAVEIFGAVEKTLTAYQDENDRLRRLLRMSPDIQLCRTDSLQFSLAVSEEEVPPDKQHCEAEWHLETIHIKEEQEEPGTLQSEEQLQGLDADSLEFRFPPSCLESDYDQDYPICSLTSAQTQTVGDRESDSKPVDVTPLATVTHLKCLDVACDPPDYQTSASNHSSAMSSHPVRVDGSLPLDLNPPMGEHCSKPSTMARKQPRHCSELLALKGDLRGHVNQAKKRLSECCFCEKRFNSTGELKAHVRLSHVEKPCACPYCRKTFKIKGHLSRHMRIHTGEKPFNCGDCGKSFNQKGHLIKHLRTHTGEKPFSCGDCGKRFTRRDTLNLHILNHTGEKLFSCNFCSKRFSQKGILTKHLRTHTGEKPFSCGDCGKCFLHKGDLRRHILTHTGEKHLTVEKL</sequence>
<dbReference type="SUPFAM" id="SSF57667">
    <property type="entry name" value="beta-beta-alpha zinc fingers"/>
    <property type="match status" value="4"/>
</dbReference>
<dbReference type="GO" id="GO:0008270">
    <property type="term" value="F:zinc ion binding"/>
    <property type="evidence" value="ECO:0007669"/>
    <property type="project" value="UniProtKB-KW"/>
</dbReference>
<keyword evidence="3" id="KW-0677">Repeat</keyword>
<feature type="domain" description="C2H2-type" evidence="11">
    <location>
        <begin position="300"/>
        <end position="327"/>
    </location>
</feature>
<evidence type="ECO:0000313" key="13">
    <source>
        <dbReference type="Proteomes" id="UP000265140"/>
    </source>
</evidence>
<dbReference type="KEGG" id="els:106024460"/>
<dbReference type="GO" id="GO:0000978">
    <property type="term" value="F:RNA polymerase II cis-regulatory region sequence-specific DNA binding"/>
    <property type="evidence" value="ECO:0007669"/>
    <property type="project" value="TreeGrafter"/>
</dbReference>
<evidence type="ECO:0000313" key="12">
    <source>
        <dbReference type="Ensembl" id="ENSELUP00000057948.1"/>
    </source>
</evidence>
<dbReference type="InterPro" id="IPR050457">
    <property type="entry name" value="ZnFinger_BTB_dom_contain"/>
</dbReference>
<dbReference type="Gene3D" id="3.30.160.60">
    <property type="entry name" value="Classic Zinc Finger"/>
    <property type="match status" value="6"/>
</dbReference>
<feature type="domain" description="C2H2-type" evidence="11">
    <location>
        <begin position="272"/>
        <end position="299"/>
    </location>
</feature>
<reference evidence="12" key="4">
    <citation type="submission" date="2025-09" db="UniProtKB">
        <authorList>
            <consortium name="Ensembl"/>
        </authorList>
    </citation>
    <scope>IDENTIFICATION</scope>
</reference>
<accession>A0A6Q2XWI0</accession>
<dbReference type="InterPro" id="IPR036236">
    <property type="entry name" value="Znf_C2H2_sf"/>
</dbReference>
<dbReference type="Pfam" id="PF13465">
    <property type="entry name" value="zf-H2C2_2"/>
    <property type="match status" value="1"/>
</dbReference>
<dbReference type="GO" id="GO:0000981">
    <property type="term" value="F:DNA-binding transcription factor activity, RNA polymerase II-specific"/>
    <property type="evidence" value="ECO:0007669"/>
    <property type="project" value="TreeGrafter"/>
</dbReference>
<name>A0A6Q2XWI0_ESOLU</name>
<keyword evidence="9" id="KW-0539">Nucleus</keyword>
<feature type="domain" description="C2H2-type" evidence="11">
    <location>
        <begin position="328"/>
        <end position="355"/>
    </location>
</feature>
<keyword evidence="2" id="KW-0479">Metal-binding</keyword>
<feature type="domain" description="C2H2-type" evidence="11">
    <location>
        <begin position="356"/>
        <end position="383"/>
    </location>
</feature>
<proteinExistence type="predicted"/>
<keyword evidence="4 10" id="KW-0863">Zinc-finger</keyword>
<feature type="domain" description="C2H2-type" evidence="11">
    <location>
        <begin position="244"/>
        <end position="271"/>
    </location>
</feature>
<dbReference type="PANTHER" id="PTHR46105">
    <property type="entry name" value="AGAP004733-PA"/>
    <property type="match status" value="1"/>
</dbReference>
<reference evidence="13" key="1">
    <citation type="journal article" date="2014" name="PLoS ONE">
        <title>The genome and linkage map of the northern pike (Esox lucius): conserved synteny revealed between the salmonid sister group and the Neoteleostei.</title>
        <authorList>
            <person name="Rondeau E.B."/>
            <person name="Minkley D.R."/>
            <person name="Leong J.S."/>
            <person name="Messmer A.M."/>
            <person name="Jantzen J.R."/>
            <person name="von Schalburg K.R."/>
            <person name="Lemon C."/>
            <person name="Bird N.H."/>
            <person name="Koop B.F."/>
        </authorList>
    </citation>
    <scope>NUCLEOTIDE SEQUENCE</scope>
</reference>
<feature type="domain" description="C2H2-type" evidence="11">
    <location>
        <begin position="384"/>
        <end position="411"/>
    </location>
</feature>
<organism evidence="12 13">
    <name type="scientific">Esox lucius</name>
    <name type="common">Northern pike</name>
    <dbReference type="NCBI Taxonomy" id="8010"/>
    <lineage>
        <taxon>Eukaryota</taxon>
        <taxon>Metazoa</taxon>
        <taxon>Chordata</taxon>
        <taxon>Craniata</taxon>
        <taxon>Vertebrata</taxon>
        <taxon>Euteleostomi</taxon>
        <taxon>Actinopterygii</taxon>
        <taxon>Neopterygii</taxon>
        <taxon>Teleostei</taxon>
        <taxon>Protacanthopterygii</taxon>
        <taxon>Esociformes</taxon>
        <taxon>Esocidae</taxon>
        <taxon>Esox</taxon>
    </lineage>
</organism>
<dbReference type="GO" id="GO:0005634">
    <property type="term" value="C:nucleus"/>
    <property type="evidence" value="ECO:0007669"/>
    <property type="project" value="UniProtKB-SubCell"/>
</dbReference>
<dbReference type="FunFam" id="3.30.160.60:FF:000624">
    <property type="entry name" value="zinc finger protein 697"/>
    <property type="match status" value="1"/>
</dbReference>
<reference evidence="12" key="3">
    <citation type="submission" date="2025-08" db="UniProtKB">
        <authorList>
            <consortium name="Ensembl"/>
        </authorList>
    </citation>
    <scope>IDENTIFICATION</scope>
</reference>
<dbReference type="Bgee" id="ENSELUG00000030290">
    <property type="expression patterns" value="Expressed in ovary and 14 other cell types or tissues"/>
</dbReference>
<evidence type="ECO:0000256" key="4">
    <source>
        <dbReference type="ARBA" id="ARBA00022771"/>
    </source>
</evidence>
<dbReference type="FunCoup" id="A0A6Q2XWI0">
    <property type="interactions" value="12"/>
</dbReference>
<evidence type="ECO:0000256" key="2">
    <source>
        <dbReference type="ARBA" id="ARBA00022723"/>
    </source>
</evidence>
<dbReference type="InParanoid" id="A0A6Q2XWI0"/>
<evidence type="ECO:0000256" key="1">
    <source>
        <dbReference type="ARBA" id="ARBA00004123"/>
    </source>
</evidence>
<dbReference type="FunFam" id="3.30.160.60:FF:002343">
    <property type="entry name" value="Zinc finger protein 33A"/>
    <property type="match status" value="2"/>
</dbReference>
<evidence type="ECO:0000256" key="5">
    <source>
        <dbReference type="ARBA" id="ARBA00022833"/>
    </source>
</evidence>
<dbReference type="PANTHER" id="PTHR46105:SF5">
    <property type="entry name" value="ZINC FINGER AND BTB DOMAIN-CONTAINING PROTEIN 44 ISOFORM X1"/>
    <property type="match status" value="1"/>
</dbReference>
<keyword evidence="8" id="KW-0804">Transcription</keyword>
<dbReference type="InterPro" id="IPR013087">
    <property type="entry name" value="Znf_C2H2_type"/>
</dbReference>
<dbReference type="OrthoDB" id="6077919at2759"/>
<keyword evidence="5" id="KW-0862">Zinc</keyword>
<evidence type="ECO:0000256" key="6">
    <source>
        <dbReference type="ARBA" id="ARBA00023015"/>
    </source>
</evidence>
<dbReference type="FunFam" id="3.30.160.60:FF:001485">
    <property type="entry name" value="Krueppel-related zinc finger protein"/>
    <property type="match status" value="1"/>
</dbReference>
<dbReference type="FunFam" id="3.30.160.60:FF:000733">
    <property type="entry name" value="Zinc finger protein 236 variant"/>
    <property type="match status" value="1"/>
</dbReference>
<evidence type="ECO:0000256" key="10">
    <source>
        <dbReference type="PROSITE-ProRule" id="PRU00042"/>
    </source>
</evidence>
<dbReference type="Ensembl" id="ENSELUT00000053600.2">
    <property type="protein sequence ID" value="ENSELUP00000057948.1"/>
    <property type="gene ID" value="ENSELUG00000030290.2"/>
</dbReference>
<evidence type="ECO:0000256" key="7">
    <source>
        <dbReference type="ARBA" id="ARBA00023125"/>
    </source>
</evidence>
<dbReference type="RefSeq" id="XP_012990809.1">
    <property type="nucleotide sequence ID" value="XM_013135355.3"/>
</dbReference>
<dbReference type="GeneTree" id="ENSGT01150000286959"/>
<keyword evidence="13" id="KW-1185">Reference proteome</keyword>
<dbReference type="PROSITE" id="PS00028">
    <property type="entry name" value="ZINC_FINGER_C2H2_1"/>
    <property type="match status" value="6"/>
</dbReference>
<evidence type="ECO:0000256" key="8">
    <source>
        <dbReference type="ARBA" id="ARBA00023163"/>
    </source>
</evidence>
<dbReference type="SMART" id="SM00355">
    <property type="entry name" value="ZnF_C2H2"/>
    <property type="match status" value="6"/>
</dbReference>
<keyword evidence="7" id="KW-0238">DNA-binding</keyword>
<dbReference type="PROSITE" id="PS50157">
    <property type="entry name" value="ZINC_FINGER_C2H2_2"/>
    <property type="match status" value="6"/>
</dbReference>
<evidence type="ECO:0000256" key="9">
    <source>
        <dbReference type="ARBA" id="ARBA00023242"/>
    </source>
</evidence>
<dbReference type="AlphaFoldDB" id="A0A6Q2XWI0"/>
<evidence type="ECO:0000256" key="3">
    <source>
        <dbReference type="ARBA" id="ARBA00022737"/>
    </source>
</evidence>
<dbReference type="GeneID" id="106024460"/>
<keyword evidence="6" id="KW-0805">Transcription regulation</keyword>
<dbReference type="OMA" id="EWHLETI"/>
<dbReference type="Pfam" id="PF00096">
    <property type="entry name" value="zf-C2H2"/>
    <property type="match status" value="3"/>
</dbReference>
<evidence type="ECO:0000259" key="11">
    <source>
        <dbReference type="PROSITE" id="PS50157"/>
    </source>
</evidence>
<protein>
    <recommendedName>
        <fullName evidence="11">C2H2-type domain-containing protein</fullName>
    </recommendedName>
</protein>
<comment type="subcellular location">
    <subcellularLocation>
        <location evidence="1">Nucleus</location>
    </subcellularLocation>
</comment>
<dbReference type="Proteomes" id="UP000265140">
    <property type="component" value="Chromosome 9"/>
</dbReference>
<reference evidence="12" key="2">
    <citation type="submission" date="2020-02" db="EMBL/GenBank/DDBJ databases">
        <title>Esox lucius (northern pike) genome, fEsoLuc1, primary haplotype.</title>
        <authorList>
            <person name="Myers G."/>
            <person name="Karagic N."/>
            <person name="Meyer A."/>
            <person name="Pippel M."/>
            <person name="Reichard M."/>
            <person name="Winkler S."/>
            <person name="Tracey A."/>
            <person name="Sims Y."/>
            <person name="Howe K."/>
            <person name="Rhie A."/>
            <person name="Formenti G."/>
            <person name="Durbin R."/>
            <person name="Fedrigo O."/>
            <person name="Jarvis E.D."/>
        </authorList>
    </citation>
    <scope>NUCLEOTIDE SEQUENCE [LARGE SCALE GENOMIC DNA]</scope>
</reference>